<dbReference type="Proteomes" id="UP001597353">
    <property type="component" value="Unassembled WGS sequence"/>
</dbReference>
<accession>A0ABW4S705</accession>
<keyword evidence="2" id="KW-0472">Membrane</keyword>
<gene>
    <name evidence="4" type="ORF">ACFSGJ_13615</name>
</gene>
<reference evidence="5" key="1">
    <citation type="journal article" date="2019" name="Int. J. Syst. Evol. Microbiol.">
        <title>The Global Catalogue of Microorganisms (GCM) 10K type strain sequencing project: providing services to taxonomists for standard genome sequencing and annotation.</title>
        <authorList>
            <consortium name="The Broad Institute Genomics Platform"/>
            <consortium name="The Broad Institute Genome Sequencing Center for Infectious Disease"/>
            <person name="Wu L."/>
            <person name="Ma J."/>
        </authorList>
    </citation>
    <scope>NUCLEOTIDE SEQUENCE [LARGE SCALE GENOMIC DNA]</scope>
    <source>
        <strain evidence="5">CGMCC 4.7242</strain>
    </source>
</reference>
<keyword evidence="5" id="KW-1185">Reference proteome</keyword>
<evidence type="ECO:0000256" key="1">
    <source>
        <dbReference type="SAM" id="MobiDB-lite"/>
    </source>
</evidence>
<keyword evidence="2" id="KW-0812">Transmembrane</keyword>
<sequence>MAFLSKVTALATAAAIAFSAAVVQPAQAATNQDLQRLLYGAAGIAALGLILNEGRRNQAQAAPSRPSHPHRGQTYLPARCASDERTRNGWETFYDSNCLRREGVRNLPGRCEVRVVSPRDRGRDMYSGACLQQAGYQPERRGRR</sequence>
<feature type="chain" id="PRO_5046597593" evidence="3">
    <location>
        <begin position="29"/>
        <end position="144"/>
    </location>
</feature>
<organism evidence="4 5">
    <name type="scientific">Halodurantibacterium flavum</name>
    <dbReference type="NCBI Taxonomy" id="1382802"/>
    <lineage>
        <taxon>Bacteria</taxon>
        <taxon>Pseudomonadati</taxon>
        <taxon>Pseudomonadota</taxon>
        <taxon>Alphaproteobacteria</taxon>
        <taxon>Rhodobacterales</taxon>
        <taxon>Paracoccaceae</taxon>
        <taxon>Halodurantibacterium</taxon>
    </lineage>
</organism>
<comment type="caution">
    <text evidence="4">The sequence shown here is derived from an EMBL/GenBank/DDBJ whole genome shotgun (WGS) entry which is preliminary data.</text>
</comment>
<name>A0ABW4S705_9RHOB</name>
<evidence type="ECO:0000256" key="2">
    <source>
        <dbReference type="SAM" id="Phobius"/>
    </source>
</evidence>
<evidence type="ECO:0000256" key="3">
    <source>
        <dbReference type="SAM" id="SignalP"/>
    </source>
</evidence>
<dbReference type="RefSeq" id="WP_390262814.1">
    <property type="nucleotide sequence ID" value="NZ_JBHUGH010000010.1"/>
</dbReference>
<keyword evidence="2" id="KW-1133">Transmembrane helix</keyword>
<dbReference type="EMBL" id="JBHUGH010000010">
    <property type="protein sequence ID" value="MFD1913250.1"/>
    <property type="molecule type" value="Genomic_DNA"/>
</dbReference>
<feature type="region of interest" description="Disordered" evidence="1">
    <location>
        <begin position="56"/>
        <end position="77"/>
    </location>
</feature>
<feature type="signal peptide" evidence="3">
    <location>
        <begin position="1"/>
        <end position="28"/>
    </location>
</feature>
<evidence type="ECO:0000313" key="4">
    <source>
        <dbReference type="EMBL" id="MFD1913250.1"/>
    </source>
</evidence>
<evidence type="ECO:0000313" key="5">
    <source>
        <dbReference type="Proteomes" id="UP001597353"/>
    </source>
</evidence>
<proteinExistence type="predicted"/>
<keyword evidence="3" id="KW-0732">Signal</keyword>
<feature type="transmembrane region" description="Helical" evidence="2">
    <location>
        <begin position="38"/>
        <end position="55"/>
    </location>
</feature>
<protein>
    <submittedName>
        <fullName evidence="4">Uncharacterized protein</fullName>
    </submittedName>
</protein>